<dbReference type="OrthoDB" id="286404at2"/>
<dbReference type="PANTHER" id="PTHR43639:SF1">
    <property type="entry name" value="SHORT-CHAIN DEHYDROGENASE_REDUCTASE FAMILY PROTEIN"/>
    <property type="match status" value="1"/>
</dbReference>
<evidence type="ECO:0000256" key="1">
    <source>
        <dbReference type="ARBA" id="ARBA00006484"/>
    </source>
</evidence>
<dbReference type="Proteomes" id="UP000301309">
    <property type="component" value="Unassembled WGS sequence"/>
</dbReference>
<dbReference type="Pfam" id="PF13561">
    <property type="entry name" value="adh_short_C2"/>
    <property type="match status" value="1"/>
</dbReference>
<dbReference type="EMBL" id="BJHW01000001">
    <property type="protein sequence ID" value="GDY50164.1"/>
    <property type="molecule type" value="Genomic_DNA"/>
</dbReference>
<dbReference type="PRINTS" id="PR00080">
    <property type="entry name" value="SDRFAMILY"/>
</dbReference>
<keyword evidence="2" id="KW-0560">Oxidoreductase</keyword>
<feature type="region of interest" description="Disordered" evidence="3">
    <location>
        <begin position="253"/>
        <end position="286"/>
    </location>
</feature>
<dbReference type="AlphaFoldDB" id="A0A4D4KPQ1"/>
<dbReference type="GO" id="GO:0016491">
    <property type="term" value="F:oxidoreductase activity"/>
    <property type="evidence" value="ECO:0007669"/>
    <property type="project" value="UniProtKB-KW"/>
</dbReference>
<keyword evidence="6" id="KW-1185">Reference proteome</keyword>
<dbReference type="CDD" id="cd05233">
    <property type="entry name" value="SDR_c"/>
    <property type="match status" value="1"/>
</dbReference>
<evidence type="ECO:0000313" key="5">
    <source>
        <dbReference type="EMBL" id="GDY50164.1"/>
    </source>
</evidence>
<evidence type="ECO:0000256" key="3">
    <source>
        <dbReference type="SAM" id="MobiDB-lite"/>
    </source>
</evidence>
<dbReference type="InterPro" id="IPR036291">
    <property type="entry name" value="NAD(P)-bd_dom_sf"/>
</dbReference>
<organism evidence="5 6">
    <name type="scientific">Streptomyces violaceusniger</name>
    <dbReference type="NCBI Taxonomy" id="68280"/>
    <lineage>
        <taxon>Bacteria</taxon>
        <taxon>Bacillati</taxon>
        <taxon>Actinomycetota</taxon>
        <taxon>Actinomycetes</taxon>
        <taxon>Kitasatosporales</taxon>
        <taxon>Streptomycetaceae</taxon>
        <taxon>Streptomyces</taxon>
        <taxon>Streptomyces violaceusniger group</taxon>
    </lineage>
</organism>
<sequence>MAPKESTGRVALITGATSGIGRAVACRLARDGLTVVVSGRDQSRGEKTVSEIRAEGGTAHFVAADLHDETSVRDLARRATEAGGGHVDVLVHSAGTGTLGPTEKTTESEFDRVFALNVRVPYLLTGQLAPAMADRGDGVIVNVSRIASGRGIDGLAAYAASKAAIDQLTRSWAAEYGSRGVRVNAVVPGSAETPMIAPARGFFEALADRAPARRLTEPDEVAAAVAYLASSQAAYVHGAFLPVDGVTRRSPDAYTPARRSWVPRTASNSSFSPVSVPDTGVNHSRR</sequence>
<name>A0A4D4KPQ1_STRVO</name>
<protein>
    <submittedName>
        <fullName evidence="5">Short-chain dehydrogenase</fullName>
    </submittedName>
</protein>
<comment type="caution">
    <text evidence="5">The sequence shown here is derived from an EMBL/GenBank/DDBJ whole genome shotgun (WGS) entry which is preliminary data.</text>
</comment>
<accession>A0A4D4KPQ1</accession>
<dbReference type="Gene3D" id="3.40.50.720">
    <property type="entry name" value="NAD(P)-binding Rossmann-like Domain"/>
    <property type="match status" value="1"/>
</dbReference>
<proteinExistence type="inferred from homology"/>
<dbReference type="PRINTS" id="PR00081">
    <property type="entry name" value="GDHRDH"/>
</dbReference>
<feature type="domain" description="Ketoreductase" evidence="4">
    <location>
        <begin position="9"/>
        <end position="194"/>
    </location>
</feature>
<dbReference type="PANTHER" id="PTHR43639">
    <property type="entry name" value="OXIDOREDUCTASE, SHORT-CHAIN DEHYDROGENASE/REDUCTASE FAMILY (AFU_ORTHOLOGUE AFUA_5G02870)"/>
    <property type="match status" value="1"/>
</dbReference>
<dbReference type="SMART" id="SM00822">
    <property type="entry name" value="PKS_KR"/>
    <property type="match status" value="1"/>
</dbReference>
<gene>
    <name evidence="5" type="ORF">SVIO_007870</name>
</gene>
<evidence type="ECO:0000256" key="2">
    <source>
        <dbReference type="ARBA" id="ARBA00023002"/>
    </source>
</evidence>
<dbReference type="InterPro" id="IPR057326">
    <property type="entry name" value="KR_dom"/>
</dbReference>
<dbReference type="NCBIfam" id="NF005559">
    <property type="entry name" value="PRK07231.1"/>
    <property type="match status" value="1"/>
</dbReference>
<reference evidence="5 6" key="1">
    <citation type="journal article" date="2020" name="Int. J. Syst. Evol. Microbiol.">
        <title>Reclassification of Streptomyces castelarensis and Streptomyces sporoclivatus as later heterotypic synonyms of Streptomyces antimycoticus.</title>
        <authorList>
            <person name="Komaki H."/>
            <person name="Tamura T."/>
        </authorList>
    </citation>
    <scope>NUCLEOTIDE SEQUENCE [LARGE SCALE GENOMIC DNA]</scope>
    <source>
        <strain evidence="5 6">NBRC 13459</strain>
    </source>
</reference>
<evidence type="ECO:0000259" key="4">
    <source>
        <dbReference type="SMART" id="SM00822"/>
    </source>
</evidence>
<dbReference type="FunFam" id="3.40.50.720:FF:000084">
    <property type="entry name" value="Short-chain dehydrogenase reductase"/>
    <property type="match status" value="1"/>
</dbReference>
<comment type="similarity">
    <text evidence="1">Belongs to the short-chain dehydrogenases/reductases (SDR) family.</text>
</comment>
<dbReference type="SUPFAM" id="SSF51735">
    <property type="entry name" value="NAD(P)-binding Rossmann-fold domains"/>
    <property type="match status" value="1"/>
</dbReference>
<evidence type="ECO:0000313" key="6">
    <source>
        <dbReference type="Proteomes" id="UP000301309"/>
    </source>
</evidence>
<dbReference type="InterPro" id="IPR002347">
    <property type="entry name" value="SDR_fam"/>
</dbReference>